<sequence length="64" mass="7329">MSLHPTSQAVRNQATLRVLCLHPPYHLHTVSTNWKLVRPITHREVLGRDTMLGTSDRGFRVVRA</sequence>
<organism evidence="1 2">
    <name type="scientific">Jaapia argillacea MUCL 33604</name>
    <dbReference type="NCBI Taxonomy" id="933084"/>
    <lineage>
        <taxon>Eukaryota</taxon>
        <taxon>Fungi</taxon>
        <taxon>Dikarya</taxon>
        <taxon>Basidiomycota</taxon>
        <taxon>Agaricomycotina</taxon>
        <taxon>Agaricomycetes</taxon>
        <taxon>Agaricomycetidae</taxon>
        <taxon>Jaapiales</taxon>
        <taxon>Jaapiaceae</taxon>
        <taxon>Jaapia</taxon>
    </lineage>
</organism>
<dbReference type="InParanoid" id="A0A067PQI5"/>
<dbReference type="EMBL" id="KL197723">
    <property type="protein sequence ID" value="KDQ56075.1"/>
    <property type="molecule type" value="Genomic_DNA"/>
</dbReference>
<evidence type="ECO:0000313" key="1">
    <source>
        <dbReference type="EMBL" id="KDQ56075.1"/>
    </source>
</evidence>
<keyword evidence="2" id="KW-1185">Reference proteome</keyword>
<protein>
    <submittedName>
        <fullName evidence="1">Uncharacterized protein</fullName>
    </submittedName>
</protein>
<dbReference type="Proteomes" id="UP000027265">
    <property type="component" value="Unassembled WGS sequence"/>
</dbReference>
<reference evidence="2" key="1">
    <citation type="journal article" date="2014" name="Proc. Natl. Acad. Sci. U.S.A.">
        <title>Extensive sampling of basidiomycete genomes demonstrates inadequacy of the white-rot/brown-rot paradigm for wood decay fungi.</title>
        <authorList>
            <person name="Riley R."/>
            <person name="Salamov A.A."/>
            <person name="Brown D.W."/>
            <person name="Nagy L.G."/>
            <person name="Floudas D."/>
            <person name="Held B.W."/>
            <person name="Levasseur A."/>
            <person name="Lombard V."/>
            <person name="Morin E."/>
            <person name="Otillar R."/>
            <person name="Lindquist E.A."/>
            <person name="Sun H."/>
            <person name="LaButti K.M."/>
            <person name="Schmutz J."/>
            <person name="Jabbour D."/>
            <person name="Luo H."/>
            <person name="Baker S.E."/>
            <person name="Pisabarro A.G."/>
            <person name="Walton J.D."/>
            <person name="Blanchette R.A."/>
            <person name="Henrissat B."/>
            <person name="Martin F."/>
            <person name="Cullen D."/>
            <person name="Hibbett D.S."/>
            <person name="Grigoriev I.V."/>
        </authorList>
    </citation>
    <scope>NUCLEOTIDE SEQUENCE [LARGE SCALE GENOMIC DNA]</scope>
    <source>
        <strain evidence="2">MUCL 33604</strain>
    </source>
</reference>
<evidence type="ECO:0000313" key="2">
    <source>
        <dbReference type="Proteomes" id="UP000027265"/>
    </source>
</evidence>
<dbReference type="HOGENOM" id="CLU_2867963_0_0_1"/>
<name>A0A067PQI5_9AGAM</name>
<accession>A0A067PQI5</accession>
<gene>
    <name evidence="1" type="ORF">JAAARDRAFT_36865</name>
</gene>
<proteinExistence type="predicted"/>
<dbReference type="AlphaFoldDB" id="A0A067PQI5"/>